<dbReference type="EMBL" id="CP028130">
    <property type="protein sequence ID" value="AZZ54793.1"/>
    <property type="molecule type" value="Genomic_DNA"/>
</dbReference>
<name>A0AAD1EL90_9MICO</name>
<gene>
    <name evidence="2" type="ORF">C7V51_02020</name>
</gene>
<dbReference type="RefSeq" id="WP_104264021.1">
    <property type="nucleotide sequence ID" value="NZ_CP028130.1"/>
</dbReference>
<dbReference type="InterPro" id="IPR043504">
    <property type="entry name" value="Peptidase_S1_PA_chymotrypsin"/>
</dbReference>
<evidence type="ECO:0008006" key="4">
    <source>
        <dbReference type="Google" id="ProtNLM"/>
    </source>
</evidence>
<dbReference type="Proteomes" id="UP000283946">
    <property type="component" value="Chromosome"/>
</dbReference>
<protein>
    <recommendedName>
        <fullName evidence="4">Trypsin</fullName>
    </recommendedName>
</protein>
<dbReference type="InterPro" id="IPR033116">
    <property type="entry name" value="TRYPSIN_SER"/>
</dbReference>
<proteinExistence type="predicted"/>
<evidence type="ECO:0000256" key="1">
    <source>
        <dbReference type="SAM" id="SignalP"/>
    </source>
</evidence>
<dbReference type="KEGG" id="ria:C7V51_02020"/>
<dbReference type="AlphaFoldDB" id="A0AAD1EL90"/>
<dbReference type="InterPro" id="IPR009003">
    <property type="entry name" value="Peptidase_S1_PA"/>
</dbReference>
<dbReference type="PROSITE" id="PS00135">
    <property type="entry name" value="TRYPSIN_SER"/>
    <property type="match status" value="1"/>
</dbReference>
<sequence>MQSHLRRRHLPLSLMSLLLVLTALSHSATPATAEDDERARLPLAAGSTIWTDTGGICTVGAVFKRTGWGANASRYTASFRYLVTAKHCAPEIGRVYSVGNMQVGIVTWVSPTEDVELVQVPPEVTRTDSCFSSQACFLGSIIAPRAIGRVWMAVHGRLRAIPMRYRAVPGADERFCTSGVISGVNCNWVLEEDRPPDWPSMQGQIARSLNAIGVQWGDSGGPVIGADGELYGIIQKLGLGGYRYLMQYLPIETVMSESDYLYEIAPS</sequence>
<feature type="signal peptide" evidence="1">
    <location>
        <begin position="1"/>
        <end position="33"/>
    </location>
</feature>
<evidence type="ECO:0000313" key="2">
    <source>
        <dbReference type="EMBL" id="AZZ54793.1"/>
    </source>
</evidence>
<dbReference type="Gene3D" id="2.40.10.10">
    <property type="entry name" value="Trypsin-like serine proteases"/>
    <property type="match status" value="2"/>
</dbReference>
<evidence type="ECO:0000313" key="3">
    <source>
        <dbReference type="Proteomes" id="UP000283946"/>
    </source>
</evidence>
<feature type="chain" id="PRO_5042099588" description="Trypsin" evidence="1">
    <location>
        <begin position="34"/>
        <end position="267"/>
    </location>
</feature>
<reference evidence="2 3" key="1">
    <citation type="submission" date="2018-03" db="EMBL/GenBank/DDBJ databases">
        <title>Bacteriophage NCPPB3778 and a type I-E CRISPR drive the evolution of the US Biological Select Agent, Rathayibacter toxicus.</title>
        <authorList>
            <person name="Davis E.W.II."/>
            <person name="Tabima J.F."/>
            <person name="Weisberg A.J."/>
            <person name="Dantas Lopes L."/>
            <person name="Wiseman M.S."/>
            <person name="Wiseman M.S."/>
            <person name="Pupko T."/>
            <person name="Belcher M.S."/>
            <person name="Sechler A.J."/>
            <person name="Tancos M.A."/>
            <person name="Schroeder B.K."/>
            <person name="Murray T.D."/>
            <person name="Luster D.G."/>
            <person name="Schneider W.L."/>
            <person name="Rogers E."/>
            <person name="Andreote F.D."/>
            <person name="Grunwald N.J."/>
            <person name="Putnam M.L."/>
            <person name="Chang J.H."/>
        </authorList>
    </citation>
    <scope>NUCLEOTIDE SEQUENCE [LARGE SCALE GENOMIC DNA]</scope>
    <source>
        <strain evidence="2 3">NCCPB 2253</strain>
    </source>
</reference>
<keyword evidence="1" id="KW-0732">Signal</keyword>
<accession>A0AAD1EL90</accession>
<organism evidence="2 3">
    <name type="scientific">Rathayibacter iranicus</name>
    <dbReference type="NCBI Taxonomy" id="59737"/>
    <lineage>
        <taxon>Bacteria</taxon>
        <taxon>Bacillati</taxon>
        <taxon>Actinomycetota</taxon>
        <taxon>Actinomycetes</taxon>
        <taxon>Micrococcales</taxon>
        <taxon>Microbacteriaceae</taxon>
        <taxon>Rathayibacter</taxon>
    </lineage>
</organism>
<dbReference type="SUPFAM" id="SSF50494">
    <property type="entry name" value="Trypsin-like serine proteases"/>
    <property type="match status" value="1"/>
</dbReference>